<dbReference type="InterPro" id="IPR055037">
    <property type="entry name" value="SNaCT13"/>
</dbReference>
<evidence type="ECO:0000313" key="4">
    <source>
        <dbReference type="Proteomes" id="UP001273505"/>
    </source>
</evidence>
<feature type="domain" description="Short NACHT-associated C-terminal" evidence="2">
    <location>
        <begin position="434"/>
        <end position="480"/>
    </location>
</feature>
<dbReference type="SUPFAM" id="SSF52540">
    <property type="entry name" value="P-loop containing nucleoside triphosphate hydrolases"/>
    <property type="match status" value="1"/>
</dbReference>
<dbReference type="InterPro" id="IPR027417">
    <property type="entry name" value="P-loop_NTPase"/>
</dbReference>
<dbReference type="Pfam" id="PF22718">
    <property type="entry name" value="SNaCT13"/>
    <property type="match status" value="1"/>
</dbReference>
<comment type="caution">
    <text evidence="3">The sequence shown here is derived from an EMBL/GenBank/DDBJ whole genome shotgun (WGS) entry which is preliminary data.</text>
</comment>
<dbReference type="PANTHER" id="PTHR46312">
    <property type="entry name" value="NACHT DOMAIN-CONTAINING PROTEIN"/>
    <property type="match status" value="1"/>
</dbReference>
<feature type="domain" description="NACHT" evidence="1">
    <location>
        <begin position="97"/>
        <end position="233"/>
    </location>
</feature>
<evidence type="ECO:0000259" key="2">
    <source>
        <dbReference type="Pfam" id="PF22718"/>
    </source>
</evidence>
<organism evidence="3 4">
    <name type="scientific">Gilvimarinus gilvus</name>
    <dbReference type="NCBI Taxonomy" id="3058038"/>
    <lineage>
        <taxon>Bacteria</taxon>
        <taxon>Pseudomonadati</taxon>
        <taxon>Pseudomonadota</taxon>
        <taxon>Gammaproteobacteria</taxon>
        <taxon>Cellvibrionales</taxon>
        <taxon>Cellvibrionaceae</taxon>
        <taxon>Gilvimarinus</taxon>
    </lineage>
</organism>
<dbReference type="InterPro" id="IPR007111">
    <property type="entry name" value="NACHT_NTPase"/>
</dbReference>
<gene>
    <name evidence="3" type="ORF">SCD92_19095</name>
</gene>
<dbReference type="Gene3D" id="3.40.50.300">
    <property type="entry name" value="P-loop containing nucleotide triphosphate hydrolases"/>
    <property type="match status" value="1"/>
</dbReference>
<dbReference type="Pfam" id="PF05729">
    <property type="entry name" value="NACHT"/>
    <property type="match status" value="1"/>
</dbReference>
<evidence type="ECO:0000259" key="1">
    <source>
        <dbReference type="Pfam" id="PF05729"/>
    </source>
</evidence>
<reference evidence="3 4" key="1">
    <citation type="submission" date="2023-11" db="EMBL/GenBank/DDBJ databases">
        <title>Gilvimarinus fulvus sp. nov., isolated from the surface of Kelp.</title>
        <authorList>
            <person name="Sun Y.Y."/>
            <person name="Gong Y."/>
            <person name="Du Z.J."/>
        </authorList>
    </citation>
    <scope>NUCLEOTIDE SEQUENCE [LARGE SCALE GENOMIC DNA]</scope>
    <source>
        <strain evidence="3 4">SDUM040013</strain>
    </source>
</reference>
<sequence>MNMGEFAADFLASNVEIIFDLAKKSYTKLDEKLKLELKTAYCQYLKKTGEKYSKSKSFFIRNESVDLYSYYVPAGISIGDCVISKPDFKACSEKSKRIIISGTGGSGKSILLRHLFLSCIQQKEYVPILVELRDLNSNDSTLNDLIADKLDSFGFNQSKEFVNQAKIEGHFCLFLDGFDEVNHSIRKRLIKQIAKLSTKYDKCPIFISSRPDEAFNGIDDFSFFHMMPLTKASAIDLVERLPFDEEIKSKFSKSLLKGLFEKHESFLSNPLLLSIMLLTYGENAEIPNKISIFYNQAYEALFQRHDANKGGYYRTRSTDLDIQDFSKVFSFFSLQTYEKRLFKMPRSQCLEFLEKSKEITGIEFKCEDYLRDLLSAACLMLEDGLDISYSHRSFQEYFVARAILISSPEVQKSLLERYWINMRSDSVIDLLTEMNPDLIERVLIVPKLKYFFDSLGVKNKIGITHGSKYIKKIYKRLNVGPDRNGTYLSFFG</sequence>
<dbReference type="RefSeq" id="WP_302723694.1">
    <property type="nucleotide sequence ID" value="NZ_JAULRU010000688.1"/>
</dbReference>
<dbReference type="EMBL" id="JAXAFO010000065">
    <property type="protein sequence ID" value="MDX6851484.1"/>
    <property type="molecule type" value="Genomic_DNA"/>
</dbReference>
<proteinExistence type="predicted"/>
<evidence type="ECO:0000313" key="3">
    <source>
        <dbReference type="EMBL" id="MDX6851484.1"/>
    </source>
</evidence>
<dbReference type="Proteomes" id="UP001273505">
    <property type="component" value="Unassembled WGS sequence"/>
</dbReference>
<dbReference type="PANTHER" id="PTHR46312:SF2">
    <property type="entry name" value="NUCLEOTIDE-BINDING OLIGOMERIZATION DOMAIN-CONTAINING PROTEIN 2-LIKE"/>
    <property type="match status" value="1"/>
</dbReference>
<keyword evidence="4" id="KW-1185">Reference proteome</keyword>
<protein>
    <submittedName>
        <fullName evidence="3">NACHT domain-containing protein</fullName>
    </submittedName>
</protein>
<name>A0ABU4S748_9GAMM</name>
<accession>A0ABU4S748</accession>